<dbReference type="SUPFAM" id="SSF46626">
    <property type="entry name" value="Cytochrome c"/>
    <property type="match status" value="1"/>
</dbReference>
<sequence>MFDTMTMTKVLGGFCGALLIYLLGNMSAEALYHVGGEGHGEEHAQGYVIATADEGPKEEAPQVDFATLMASADAGKGEKVFGKCRACHKIDGNNATGPHLDGVVNRAIDSVDGFNYSGALLQVGETWTPENLFHFLKKPKEAAPGTTMGFAGLPKDADRVNLIAYLETLGG</sequence>
<dbReference type="Gene3D" id="1.10.760.10">
    <property type="entry name" value="Cytochrome c-like domain"/>
    <property type="match status" value="1"/>
</dbReference>
<dbReference type="Proteomes" id="UP001348149">
    <property type="component" value="Unassembled WGS sequence"/>
</dbReference>
<keyword evidence="4" id="KW-0249">Electron transport</keyword>
<evidence type="ECO:0000256" key="6">
    <source>
        <dbReference type="PROSITE-ProRule" id="PRU00433"/>
    </source>
</evidence>
<dbReference type="InterPro" id="IPR036909">
    <property type="entry name" value="Cyt_c-like_dom_sf"/>
</dbReference>
<dbReference type="PANTHER" id="PTHR11961">
    <property type="entry name" value="CYTOCHROME C"/>
    <property type="match status" value="1"/>
</dbReference>
<dbReference type="InterPro" id="IPR009056">
    <property type="entry name" value="Cyt_c-like_dom"/>
</dbReference>
<keyword evidence="2 6" id="KW-0349">Heme</keyword>
<feature type="domain" description="Cytochrome c" evidence="7">
    <location>
        <begin position="72"/>
        <end position="170"/>
    </location>
</feature>
<gene>
    <name evidence="8" type="ORF">VK792_11860</name>
</gene>
<keyword evidence="3 6" id="KW-0479">Metal-binding</keyword>
<proteinExistence type="predicted"/>
<dbReference type="PRINTS" id="PR00604">
    <property type="entry name" value="CYTCHRMECIAB"/>
</dbReference>
<dbReference type="PROSITE" id="PS51007">
    <property type="entry name" value="CYTC"/>
    <property type="match status" value="1"/>
</dbReference>
<evidence type="ECO:0000256" key="5">
    <source>
        <dbReference type="ARBA" id="ARBA00023004"/>
    </source>
</evidence>
<evidence type="ECO:0000256" key="1">
    <source>
        <dbReference type="ARBA" id="ARBA00022448"/>
    </source>
</evidence>
<keyword evidence="9" id="KW-1185">Reference proteome</keyword>
<keyword evidence="5 6" id="KW-0408">Iron</keyword>
<evidence type="ECO:0000256" key="2">
    <source>
        <dbReference type="ARBA" id="ARBA00022617"/>
    </source>
</evidence>
<organism evidence="8 9">
    <name type="scientific">Mesobacterium hydrothermale</name>
    <dbReference type="NCBI Taxonomy" id="3111907"/>
    <lineage>
        <taxon>Bacteria</taxon>
        <taxon>Pseudomonadati</taxon>
        <taxon>Pseudomonadota</taxon>
        <taxon>Alphaproteobacteria</taxon>
        <taxon>Rhodobacterales</taxon>
        <taxon>Roseobacteraceae</taxon>
        <taxon>Mesobacterium</taxon>
    </lineage>
</organism>
<protein>
    <submittedName>
        <fullName evidence="8">Cytochrome c family protein</fullName>
    </submittedName>
</protein>
<comment type="caution">
    <text evidence="8">The sequence shown here is derived from an EMBL/GenBank/DDBJ whole genome shotgun (WGS) entry which is preliminary data.</text>
</comment>
<evidence type="ECO:0000256" key="3">
    <source>
        <dbReference type="ARBA" id="ARBA00022723"/>
    </source>
</evidence>
<reference evidence="8 9" key="1">
    <citation type="submission" date="2024-01" db="EMBL/GenBank/DDBJ databases">
        <title>Mesobacterium rodlantinim sp. nov., isolated from shallow sea hydrothermal systems off Kueishantao Island.</title>
        <authorList>
            <person name="Su Z."/>
            <person name="Tang K."/>
        </authorList>
    </citation>
    <scope>NUCLEOTIDE SEQUENCE [LARGE SCALE GENOMIC DNA]</scope>
    <source>
        <strain evidence="8 9">TK19101</strain>
    </source>
</reference>
<name>A0ABU6HJA1_9RHOB</name>
<dbReference type="Pfam" id="PF00034">
    <property type="entry name" value="Cytochrom_C"/>
    <property type="match status" value="1"/>
</dbReference>
<accession>A0ABU6HJA1</accession>
<evidence type="ECO:0000259" key="7">
    <source>
        <dbReference type="PROSITE" id="PS51007"/>
    </source>
</evidence>
<evidence type="ECO:0000313" key="8">
    <source>
        <dbReference type="EMBL" id="MEC3861981.1"/>
    </source>
</evidence>
<keyword evidence="1" id="KW-0813">Transport</keyword>
<dbReference type="InterPro" id="IPR002327">
    <property type="entry name" value="Cyt_c_1A/1B"/>
</dbReference>
<evidence type="ECO:0000313" key="9">
    <source>
        <dbReference type="Proteomes" id="UP001348149"/>
    </source>
</evidence>
<dbReference type="EMBL" id="JAYLLH010000016">
    <property type="protein sequence ID" value="MEC3861981.1"/>
    <property type="molecule type" value="Genomic_DNA"/>
</dbReference>
<evidence type="ECO:0000256" key="4">
    <source>
        <dbReference type="ARBA" id="ARBA00022982"/>
    </source>
</evidence>
<dbReference type="RefSeq" id="WP_326297716.1">
    <property type="nucleotide sequence ID" value="NZ_JAYLLH010000016.1"/>
</dbReference>